<dbReference type="Proteomes" id="UP001152320">
    <property type="component" value="Chromosome 5"/>
</dbReference>
<keyword evidence="2" id="KW-1185">Reference proteome</keyword>
<accession>A0A9Q1HDE5</accession>
<name>A0A9Q1HDE5_HOLLE</name>
<evidence type="ECO:0000313" key="2">
    <source>
        <dbReference type="Proteomes" id="UP001152320"/>
    </source>
</evidence>
<dbReference type="AlphaFoldDB" id="A0A9Q1HDE5"/>
<evidence type="ECO:0000313" key="1">
    <source>
        <dbReference type="EMBL" id="KAJ8042074.1"/>
    </source>
</evidence>
<gene>
    <name evidence="1" type="ORF">HOLleu_13052</name>
</gene>
<comment type="caution">
    <text evidence="1">The sequence shown here is derived from an EMBL/GenBank/DDBJ whole genome shotgun (WGS) entry which is preliminary data.</text>
</comment>
<organism evidence="1 2">
    <name type="scientific">Holothuria leucospilota</name>
    <name type="common">Black long sea cucumber</name>
    <name type="synonym">Mertensiothuria leucospilota</name>
    <dbReference type="NCBI Taxonomy" id="206669"/>
    <lineage>
        <taxon>Eukaryota</taxon>
        <taxon>Metazoa</taxon>
        <taxon>Echinodermata</taxon>
        <taxon>Eleutherozoa</taxon>
        <taxon>Echinozoa</taxon>
        <taxon>Holothuroidea</taxon>
        <taxon>Aspidochirotacea</taxon>
        <taxon>Aspidochirotida</taxon>
        <taxon>Holothuriidae</taxon>
        <taxon>Holothuria</taxon>
    </lineage>
</organism>
<dbReference type="EMBL" id="JAIZAY010000005">
    <property type="protein sequence ID" value="KAJ8042074.1"/>
    <property type="molecule type" value="Genomic_DNA"/>
</dbReference>
<protein>
    <submittedName>
        <fullName evidence="1">Uncharacterized protein</fullName>
    </submittedName>
</protein>
<proteinExistence type="predicted"/>
<reference evidence="1" key="1">
    <citation type="submission" date="2021-10" db="EMBL/GenBank/DDBJ databases">
        <title>Tropical sea cucumber genome reveals ecological adaptation and Cuvierian tubules defense mechanism.</title>
        <authorList>
            <person name="Chen T."/>
        </authorList>
    </citation>
    <scope>NUCLEOTIDE SEQUENCE</scope>
    <source>
        <strain evidence="1">Nanhai2018</strain>
        <tissue evidence="1">Muscle</tissue>
    </source>
</reference>
<sequence length="66" mass="7443">MQKSCLRQCLDPPPCAGTFGRKGFPLRPDPCQLLKILDTRLSWPLLRNSPPPPTKKFLKKALTRLG</sequence>